<feature type="compositionally biased region" description="Polar residues" evidence="1">
    <location>
        <begin position="111"/>
        <end position="124"/>
    </location>
</feature>
<dbReference type="InterPro" id="IPR050195">
    <property type="entry name" value="Primate_lentivir_Gag_pol-like"/>
</dbReference>
<evidence type="ECO:0000313" key="2">
    <source>
        <dbReference type="EMBL" id="KAJ7414732.1"/>
    </source>
</evidence>
<dbReference type="PANTHER" id="PTHR40389:SF3">
    <property type="entry name" value="IGE-BINDING PROTEIN"/>
    <property type="match status" value="1"/>
</dbReference>
<name>A0ABQ9DA26_9PASS</name>
<keyword evidence="3" id="KW-1185">Reference proteome</keyword>
<protein>
    <submittedName>
        <fullName evidence="2">Uncharacterized protein</fullName>
    </submittedName>
</protein>
<feature type="region of interest" description="Disordered" evidence="1">
    <location>
        <begin position="187"/>
        <end position="221"/>
    </location>
</feature>
<gene>
    <name evidence="2" type="ORF">WISP_82118</name>
</gene>
<dbReference type="PANTHER" id="PTHR40389">
    <property type="entry name" value="ENDOGENOUS RETROVIRUS GROUP K MEMBER 24 GAG POLYPROTEIN-RELATED"/>
    <property type="match status" value="1"/>
</dbReference>
<organism evidence="2 3">
    <name type="scientific">Willisornis vidua</name>
    <name type="common">Xingu scale-backed antbird</name>
    <dbReference type="NCBI Taxonomy" id="1566151"/>
    <lineage>
        <taxon>Eukaryota</taxon>
        <taxon>Metazoa</taxon>
        <taxon>Chordata</taxon>
        <taxon>Craniata</taxon>
        <taxon>Vertebrata</taxon>
        <taxon>Euteleostomi</taxon>
        <taxon>Archelosauria</taxon>
        <taxon>Archosauria</taxon>
        <taxon>Dinosauria</taxon>
        <taxon>Saurischia</taxon>
        <taxon>Theropoda</taxon>
        <taxon>Coelurosauria</taxon>
        <taxon>Aves</taxon>
        <taxon>Neognathae</taxon>
        <taxon>Neoaves</taxon>
        <taxon>Telluraves</taxon>
        <taxon>Australaves</taxon>
        <taxon>Passeriformes</taxon>
        <taxon>Thamnophilidae</taxon>
        <taxon>Willisornis</taxon>
    </lineage>
</organism>
<evidence type="ECO:0000313" key="3">
    <source>
        <dbReference type="Proteomes" id="UP001145742"/>
    </source>
</evidence>
<evidence type="ECO:0000256" key="1">
    <source>
        <dbReference type="SAM" id="MobiDB-lite"/>
    </source>
</evidence>
<comment type="caution">
    <text evidence="2">The sequence shown here is derived from an EMBL/GenBank/DDBJ whole genome shotgun (WGS) entry which is preliminary data.</text>
</comment>
<dbReference type="InterPro" id="IPR038124">
    <property type="entry name" value="B_retro_matrix_sf"/>
</dbReference>
<reference evidence="2" key="1">
    <citation type="submission" date="2019-10" db="EMBL/GenBank/DDBJ databases">
        <authorList>
            <person name="Soares A.E.R."/>
            <person name="Aleixo A."/>
            <person name="Schneider P."/>
            <person name="Miyaki C.Y."/>
            <person name="Schneider M.P."/>
            <person name="Mello C."/>
            <person name="Vasconcelos A.T.R."/>
        </authorList>
    </citation>
    <scope>NUCLEOTIDE SEQUENCE</scope>
    <source>
        <tissue evidence="2">Muscle</tissue>
    </source>
</reference>
<dbReference type="InterPro" id="IPR008919">
    <property type="entry name" value="Retrov_capsid_N"/>
</dbReference>
<dbReference type="EMBL" id="WHWB01034037">
    <property type="protein sequence ID" value="KAJ7414732.1"/>
    <property type="molecule type" value="Genomic_DNA"/>
</dbReference>
<sequence length="459" mass="50055">MGDFLSKKEQQDYHCLKSLITQANRLLDKTAVRSLTKCVSKNHYSLPFNVTPEEWEQFGRQLWTAANQNDNNAAHATVVWTLILTILESEWEKGEEGAPGSALGSGRCGQSVVTASGSDEAPNNITPASLNTVGSIAHLNTNSAMLNKGPGITPSQQPPQNGIGELLVAPPQNGGGRKEEEVFQAMPRPMTSEGEESALQQYGGSHESLHQVPPLSQDGDPHGFLPQAPTSLPQHPVQDDSILNQGLVQSTGDLQNMSPNNPFKPDYMALPSTNTLSSASQLLHLTRMDSIASKTKDFDDLDAIKAFPVFFDNNQWPSWEPIPVPLIKDAKRAIADYGLGSVYAMGVLNSLFQAFLFTPNDIKNLARTLLNNMQITMFLDERLACIRKYAHETVGATGRPVPQTIDMLFGTEQYAFNAVQMHVPANDLITTKTLAFIALQIIVDASSNTTLPIHISKAR</sequence>
<dbReference type="Gene3D" id="1.10.375.10">
    <property type="entry name" value="Human Immunodeficiency Virus Type 1 Capsid Protein"/>
    <property type="match status" value="1"/>
</dbReference>
<dbReference type="Proteomes" id="UP001145742">
    <property type="component" value="Unassembled WGS sequence"/>
</dbReference>
<dbReference type="Pfam" id="PF00607">
    <property type="entry name" value="Gag_p24"/>
    <property type="match status" value="1"/>
</dbReference>
<dbReference type="Gene3D" id="1.10.150.490">
    <property type="entry name" value="Retroviral GAG p10 protein"/>
    <property type="match status" value="1"/>
</dbReference>
<accession>A0ABQ9DA26</accession>
<dbReference type="SUPFAM" id="SSF47943">
    <property type="entry name" value="Retrovirus capsid protein, N-terminal core domain"/>
    <property type="match status" value="1"/>
</dbReference>
<feature type="region of interest" description="Disordered" evidence="1">
    <location>
        <begin position="95"/>
        <end position="124"/>
    </location>
</feature>
<proteinExistence type="predicted"/>